<evidence type="ECO:0000313" key="1">
    <source>
        <dbReference type="EMBL" id="CAH2215989.1"/>
    </source>
</evidence>
<accession>A0A8S4QLL2</accession>
<comment type="caution">
    <text evidence="1">The sequence shown here is derived from an EMBL/GenBank/DDBJ whole genome shotgun (WGS) entry which is preliminary data.</text>
</comment>
<dbReference type="AlphaFoldDB" id="A0A8S4QLL2"/>
<sequence length="180" mass="21145">MTFTLKTGECPAVKLGQETLKEAKCVKCLGFYLDRRLTWKDHIKKKRDELGNRFRNLLWLLGRQSTLSLDNKLLVYCSILKPIWLYGIQVWSTTCKSNIRSIQRAQNRILRTIANAPWFTRNTEIYHYLGVPTVIDEINSYSPKYRERLVKHPNPLAHSLLTVERTRRLKRAEVLDTVQT</sequence>
<protein>
    <submittedName>
        <fullName evidence="1">Jg20714 protein</fullName>
    </submittedName>
</protein>
<name>A0A8S4QLL2_9NEOP</name>
<reference evidence="1" key="1">
    <citation type="submission" date="2022-03" db="EMBL/GenBank/DDBJ databases">
        <authorList>
            <person name="Lindestad O."/>
        </authorList>
    </citation>
    <scope>NUCLEOTIDE SEQUENCE</scope>
</reference>
<proteinExistence type="predicted"/>
<evidence type="ECO:0000313" key="2">
    <source>
        <dbReference type="Proteomes" id="UP000838756"/>
    </source>
</evidence>
<organism evidence="1 2">
    <name type="scientific">Pararge aegeria aegeria</name>
    <dbReference type="NCBI Taxonomy" id="348720"/>
    <lineage>
        <taxon>Eukaryota</taxon>
        <taxon>Metazoa</taxon>
        <taxon>Ecdysozoa</taxon>
        <taxon>Arthropoda</taxon>
        <taxon>Hexapoda</taxon>
        <taxon>Insecta</taxon>
        <taxon>Pterygota</taxon>
        <taxon>Neoptera</taxon>
        <taxon>Endopterygota</taxon>
        <taxon>Lepidoptera</taxon>
        <taxon>Glossata</taxon>
        <taxon>Ditrysia</taxon>
        <taxon>Papilionoidea</taxon>
        <taxon>Nymphalidae</taxon>
        <taxon>Satyrinae</taxon>
        <taxon>Satyrini</taxon>
        <taxon>Parargina</taxon>
        <taxon>Pararge</taxon>
    </lineage>
</organism>
<gene>
    <name evidence="1" type="primary">jg20714</name>
    <name evidence="1" type="ORF">PAEG_LOCUS4067</name>
</gene>
<dbReference type="OrthoDB" id="415068at2759"/>
<keyword evidence="2" id="KW-1185">Reference proteome</keyword>
<dbReference type="Proteomes" id="UP000838756">
    <property type="component" value="Unassembled WGS sequence"/>
</dbReference>
<dbReference type="EMBL" id="CAKXAJ010013590">
    <property type="protein sequence ID" value="CAH2215989.1"/>
    <property type="molecule type" value="Genomic_DNA"/>
</dbReference>